<dbReference type="Proteomes" id="UP000887458">
    <property type="component" value="Unassembled WGS sequence"/>
</dbReference>
<gene>
    <name evidence="1" type="ORF">DERP_006110</name>
</gene>
<name>A0ABQ8JT71_DERPT</name>
<dbReference type="EMBL" id="NJHN03000018">
    <property type="protein sequence ID" value="KAH9425501.1"/>
    <property type="molecule type" value="Genomic_DNA"/>
</dbReference>
<organism evidence="1 2">
    <name type="scientific">Dermatophagoides pteronyssinus</name>
    <name type="common">European house dust mite</name>
    <dbReference type="NCBI Taxonomy" id="6956"/>
    <lineage>
        <taxon>Eukaryota</taxon>
        <taxon>Metazoa</taxon>
        <taxon>Ecdysozoa</taxon>
        <taxon>Arthropoda</taxon>
        <taxon>Chelicerata</taxon>
        <taxon>Arachnida</taxon>
        <taxon>Acari</taxon>
        <taxon>Acariformes</taxon>
        <taxon>Sarcoptiformes</taxon>
        <taxon>Astigmata</taxon>
        <taxon>Psoroptidia</taxon>
        <taxon>Analgoidea</taxon>
        <taxon>Pyroglyphidae</taxon>
        <taxon>Dermatophagoidinae</taxon>
        <taxon>Dermatophagoides</taxon>
    </lineage>
</organism>
<evidence type="ECO:0000313" key="2">
    <source>
        <dbReference type="Proteomes" id="UP000887458"/>
    </source>
</evidence>
<proteinExistence type="predicted"/>
<comment type="caution">
    <text evidence="1">The sequence shown here is derived from an EMBL/GenBank/DDBJ whole genome shotgun (WGS) entry which is preliminary data.</text>
</comment>
<reference evidence="1 2" key="1">
    <citation type="journal article" date="2018" name="J. Allergy Clin. Immunol.">
        <title>High-quality assembly of Dermatophagoides pteronyssinus genome and transcriptome reveals a wide range of novel allergens.</title>
        <authorList>
            <person name="Liu X.Y."/>
            <person name="Yang K.Y."/>
            <person name="Wang M.Q."/>
            <person name="Kwok J.S."/>
            <person name="Zeng X."/>
            <person name="Yang Z."/>
            <person name="Xiao X.J."/>
            <person name="Lau C.P."/>
            <person name="Li Y."/>
            <person name="Huang Z.M."/>
            <person name="Ba J.G."/>
            <person name="Yim A.K."/>
            <person name="Ouyang C.Y."/>
            <person name="Ngai S.M."/>
            <person name="Chan T.F."/>
            <person name="Leung E.L."/>
            <person name="Liu L."/>
            <person name="Liu Z.G."/>
            <person name="Tsui S.K."/>
        </authorList>
    </citation>
    <scope>NUCLEOTIDE SEQUENCE [LARGE SCALE GENOMIC DNA]</scope>
    <source>
        <strain evidence="1">Derp</strain>
    </source>
</reference>
<keyword evidence="2" id="KW-1185">Reference proteome</keyword>
<reference evidence="1 2" key="2">
    <citation type="journal article" date="2022" name="Mol. Biol. Evol.">
        <title>Comparative Genomics Reveals Insights into the Divergent Evolution of Astigmatic Mites and Household Pest Adaptations.</title>
        <authorList>
            <person name="Xiong Q."/>
            <person name="Wan A.T."/>
            <person name="Liu X."/>
            <person name="Fung C.S."/>
            <person name="Xiao X."/>
            <person name="Malainual N."/>
            <person name="Hou J."/>
            <person name="Wang L."/>
            <person name="Wang M."/>
            <person name="Yang K.Y."/>
            <person name="Cui Y."/>
            <person name="Leung E.L."/>
            <person name="Nong W."/>
            <person name="Shin S.K."/>
            <person name="Au S.W."/>
            <person name="Jeong K.Y."/>
            <person name="Chew F.T."/>
            <person name="Hui J.H."/>
            <person name="Leung T.F."/>
            <person name="Tungtrongchitr A."/>
            <person name="Zhong N."/>
            <person name="Liu Z."/>
            <person name="Tsui S.K."/>
        </authorList>
    </citation>
    <scope>NUCLEOTIDE SEQUENCE [LARGE SCALE GENOMIC DNA]</scope>
    <source>
        <strain evidence="1">Derp</strain>
    </source>
</reference>
<evidence type="ECO:0000313" key="1">
    <source>
        <dbReference type="EMBL" id="KAH9425501.1"/>
    </source>
</evidence>
<sequence>MIMYLKTTTPPTPPLLPLLLPIQPLLFDPIVLGDDGDDVLCTNLAYPVPELSLNDAARFNIG</sequence>
<protein>
    <submittedName>
        <fullName evidence="1">Uncharacterized protein</fullName>
    </submittedName>
</protein>
<accession>A0ABQ8JT71</accession>